<gene>
    <name evidence="1" type="ORF">CCS41_02070</name>
</gene>
<dbReference type="OrthoDB" id="6480940at2"/>
<dbReference type="RefSeq" id="WP_119797118.1">
    <property type="nucleotide sequence ID" value="NZ_CP021659.1"/>
</dbReference>
<evidence type="ECO:0000313" key="2">
    <source>
        <dbReference type="Proteomes" id="UP000261875"/>
    </source>
</evidence>
<dbReference type="KEGG" id="fsm:CCS41_02070"/>
<name>A0A2U8I5R6_9GAMM</name>
<sequence>MKVTIKGKPVSRHENNSPTRVPHFLQLAQVGTKFSTHLQGDKRNNTLSTTPLPGDEENNRLWHQHGKDTLKGKGGQTGIISRLAPVMSRLITKIMAAKTADTSPKMSCYCRGRSKTCG</sequence>
<organism evidence="1 2">
    <name type="scientific">Candidatus Fukatsuia symbiotica</name>
    <dbReference type="NCBI Taxonomy" id="1878942"/>
    <lineage>
        <taxon>Bacteria</taxon>
        <taxon>Pseudomonadati</taxon>
        <taxon>Pseudomonadota</taxon>
        <taxon>Gammaproteobacteria</taxon>
        <taxon>Enterobacterales</taxon>
        <taxon>Yersiniaceae</taxon>
        <taxon>Candidatus Fukatsuia</taxon>
    </lineage>
</organism>
<evidence type="ECO:0000313" key="1">
    <source>
        <dbReference type="EMBL" id="AWK13565.1"/>
    </source>
</evidence>
<protein>
    <submittedName>
        <fullName evidence="1">Uncharacterized protein</fullName>
    </submittedName>
</protein>
<dbReference type="Proteomes" id="UP000261875">
    <property type="component" value="Chromosome"/>
</dbReference>
<keyword evidence="2" id="KW-1185">Reference proteome</keyword>
<accession>A0A2U8I5R6</accession>
<dbReference type="EMBL" id="CP021659">
    <property type="protein sequence ID" value="AWK13565.1"/>
    <property type="molecule type" value="Genomic_DNA"/>
</dbReference>
<proteinExistence type="predicted"/>
<reference evidence="1 2" key="1">
    <citation type="submission" date="2017-05" db="EMBL/GenBank/DDBJ databases">
        <title>Genome sequence of Candidatus Fukatsuia symbiotica and Candidatus Hamiltonella defensa from Acyrthosiphon pisum strain 5D.</title>
        <authorList>
            <person name="Patel V.A."/>
            <person name="Chevignon G."/>
            <person name="Russell J.A."/>
            <person name="Oliver K.M."/>
        </authorList>
    </citation>
    <scope>NUCLEOTIDE SEQUENCE [LARGE SCALE GENOMIC DNA]</scope>
    <source>
        <strain evidence="1 2">5D</strain>
    </source>
</reference>
<dbReference type="AlphaFoldDB" id="A0A2U8I5R6"/>